<protein>
    <submittedName>
        <fullName evidence="2">Uncharacterized protein</fullName>
    </submittedName>
</protein>
<organism evidence="2 3">
    <name type="scientific">Actinopolymorpha singaporensis</name>
    <dbReference type="NCBI Taxonomy" id="117157"/>
    <lineage>
        <taxon>Bacteria</taxon>
        <taxon>Bacillati</taxon>
        <taxon>Actinomycetota</taxon>
        <taxon>Actinomycetes</taxon>
        <taxon>Propionibacteriales</taxon>
        <taxon>Actinopolymorphaceae</taxon>
        <taxon>Actinopolymorpha</taxon>
    </lineage>
</organism>
<evidence type="ECO:0000256" key="1">
    <source>
        <dbReference type="SAM" id="MobiDB-lite"/>
    </source>
</evidence>
<reference evidence="2 3" key="1">
    <citation type="submission" date="2016-10" db="EMBL/GenBank/DDBJ databases">
        <authorList>
            <person name="de Groot N.N."/>
        </authorList>
    </citation>
    <scope>NUCLEOTIDE SEQUENCE [LARGE SCALE GENOMIC DNA]</scope>
    <source>
        <strain evidence="2 3">DSM 22024</strain>
    </source>
</reference>
<gene>
    <name evidence="2" type="ORF">SAMN04489717_2184</name>
</gene>
<proteinExistence type="predicted"/>
<evidence type="ECO:0000313" key="2">
    <source>
        <dbReference type="EMBL" id="SDS28017.1"/>
    </source>
</evidence>
<keyword evidence="3" id="KW-1185">Reference proteome</keyword>
<accession>A0A1H1QX83</accession>
<dbReference type="EMBL" id="LT629732">
    <property type="protein sequence ID" value="SDS28017.1"/>
    <property type="molecule type" value="Genomic_DNA"/>
</dbReference>
<name>A0A1H1QX83_9ACTN</name>
<sequence length="113" mass="12521">MTETLAEHDPDLPEPPEDPRQHATVLLVTRTYFSPLGAAVWRVQTWDGAGREEFETGELDAVVMAVKSMVAEVKLLLDPETGRLVDWPEGADRTLIEPPDPHVANPFLIPPVD</sequence>
<dbReference type="Proteomes" id="UP000198983">
    <property type="component" value="Chromosome I"/>
</dbReference>
<feature type="region of interest" description="Disordered" evidence="1">
    <location>
        <begin position="1"/>
        <end position="20"/>
    </location>
</feature>
<evidence type="ECO:0000313" key="3">
    <source>
        <dbReference type="Proteomes" id="UP000198983"/>
    </source>
</evidence>
<dbReference type="AlphaFoldDB" id="A0A1H1QX83"/>
<dbReference type="RefSeq" id="WP_092652901.1">
    <property type="nucleotide sequence ID" value="NZ_LT629732.1"/>
</dbReference>